<keyword evidence="6 13" id="KW-0963">Cytoplasm</keyword>
<reference evidence="16 18" key="1">
    <citation type="submission" date="2016-12" db="EMBL/GenBank/DDBJ databases">
        <title>Draft genome sequence of Roseomonas mucosa strain AU37, isolated from a peripheral intravenous catheter.</title>
        <authorList>
            <person name="Choudhury M.A."/>
            <person name="Sidjabat H.E."/>
            <person name="Wailan A.M."/>
            <person name="Zhang L."/>
            <person name="Marsh N.M."/>
            <person name="Rickard C.M."/>
            <person name="Davies M."/>
            <person name="Mcmillan D.J."/>
        </authorList>
    </citation>
    <scope>NUCLEOTIDE SEQUENCE [LARGE SCALE GENOMIC DNA]</scope>
    <source>
        <strain evidence="16 18">SAVE376</strain>
    </source>
</reference>
<feature type="domain" description="Serine hydroxymethyltransferase-like" evidence="15">
    <location>
        <begin position="18"/>
        <end position="395"/>
    </location>
</feature>
<comment type="function">
    <text evidence="13">Catalyzes the reversible interconversion of serine and glycine with tetrahydrofolate (THF) serving as the one-carbon carrier. This reaction serves as the major source of one-carbon groups required for the biosynthesis of purines, thymidylate, methionine, and other important biomolecules. Also exhibits THF-independent aldolase activity toward beta-hydroxyamino acids, producing glycine and aldehydes, via a retro-aldol mechanism.</text>
</comment>
<dbReference type="SUPFAM" id="SSF53383">
    <property type="entry name" value="PLP-dependent transferases"/>
    <property type="match status" value="1"/>
</dbReference>
<evidence type="ECO:0000256" key="5">
    <source>
        <dbReference type="ARBA" id="ARBA00011738"/>
    </source>
</evidence>
<keyword evidence="18" id="KW-1185">Reference proteome</keyword>
<evidence type="ECO:0000256" key="10">
    <source>
        <dbReference type="ARBA" id="ARBA00022898"/>
    </source>
</evidence>
<dbReference type="PIRSF" id="PIRSF000412">
    <property type="entry name" value="SHMT"/>
    <property type="match status" value="1"/>
</dbReference>
<dbReference type="GO" id="GO:0019264">
    <property type="term" value="P:glycine biosynthetic process from serine"/>
    <property type="evidence" value="ECO:0007669"/>
    <property type="project" value="UniProtKB-UniRule"/>
</dbReference>
<comment type="pathway">
    <text evidence="13">Amino-acid biosynthesis; glycine biosynthesis; glycine from L-serine: step 1/1.</text>
</comment>
<dbReference type="GO" id="GO:0004372">
    <property type="term" value="F:glycine hydroxymethyltransferase activity"/>
    <property type="evidence" value="ECO:0007669"/>
    <property type="project" value="UniProtKB-UniRule"/>
</dbReference>
<dbReference type="GO" id="GO:0035999">
    <property type="term" value="P:tetrahydrofolate interconversion"/>
    <property type="evidence" value="ECO:0007669"/>
    <property type="project" value="UniProtKB-UniRule"/>
</dbReference>
<proteinExistence type="inferred from homology"/>
<dbReference type="InterPro" id="IPR015424">
    <property type="entry name" value="PyrdxlP-dep_Trfase"/>
</dbReference>
<evidence type="ECO:0000259" key="15">
    <source>
        <dbReference type="Pfam" id="PF00464"/>
    </source>
</evidence>
<evidence type="ECO:0000313" key="19">
    <source>
        <dbReference type="Proteomes" id="UP000254919"/>
    </source>
</evidence>
<dbReference type="FunFam" id="3.40.640.10:FF:000001">
    <property type="entry name" value="Serine hydroxymethyltransferase"/>
    <property type="match status" value="1"/>
</dbReference>
<dbReference type="RefSeq" id="WP_019460271.1">
    <property type="nucleotide sequence ID" value="NZ_AP031462.1"/>
</dbReference>
<feature type="site" description="Plays an important role in substrate specificity" evidence="13">
    <location>
        <position position="239"/>
    </location>
</feature>
<evidence type="ECO:0000256" key="12">
    <source>
        <dbReference type="ARBA" id="ARBA00057572"/>
    </source>
</evidence>
<evidence type="ECO:0000256" key="14">
    <source>
        <dbReference type="PIRSR" id="PIRSR000412-50"/>
    </source>
</evidence>
<dbReference type="NCBIfam" id="NF000586">
    <property type="entry name" value="PRK00011.1"/>
    <property type="match status" value="1"/>
</dbReference>
<evidence type="ECO:0000256" key="2">
    <source>
        <dbReference type="ARBA" id="ARBA00001933"/>
    </source>
</evidence>
<dbReference type="InterPro" id="IPR015422">
    <property type="entry name" value="PyrdxlP-dep_Trfase_small"/>
</dbReference>
<dbReference type="InterPro" id="IPR015421">
    <property type="entry name" value="PyrdxlP-dep_Trfase_major"/>
</dbReference>
<comment type="caution">
    <text evidence="13">Lacks conserved residue(s) required for the propagation of feature annotation.</text>
</comment>
<evidence type="ECO:0000313" key="17">
    <source>
        <dbReference type="EMBL" id="SUE41586.1"/>
    </source>
</evidence>
<dbReference type="UniPathway" id="UPA00288">
    <property type="reaction ID" value="UER01023"/>
</dbReference>
<keyword evidence="8 13" id="KW-0028">Amino-acid biosynthesis</keyword>
<dbReference type="HAMAP" id="MF_00051">
    <property type="entry name" value="SHMT"/>
    <property type="match status" value="1"/>
</dbReference>
<dbReference type="Proteomes" id="UP000054844">
    <property type="component" value="Unassembled WGS sequence"/>
</dbReference>
<dbReference type="PANTHER" id="PTHR11680:SF35">
    <property type="entry name" value="SERINE HYDROXYMETHYLTRANSFERASE 1"/>
    <property type="match status" value="1"/>
</dbReference>
<dbReference type="Pfam" id="PF00464">
    <property type="entry name" value="SHMT"/>
    <property type="match status" value="1"/>
</dbReference>
<dbReference type="CDD" id="cd00378">
    <property type="entry name" value="SHMT"/>
    <property type="match status" value="1"/>
</dbReference>
<dbReference type="PANTHER" id="PTHR11680">
    <property type="entry name" value="SERINE HYDROXYMETHYLTRANSFERASE"/>
    <property type="match status" value="1"/>
</dbReference>
<dbReference type="InterPro" id="IPR039429">
    <property type="entry name" value="SHMT-like_dom"/>
</dbReference>
<comment type="cofactor">
    <cofactor evidence="2 13 14">
        <name>pyridoxal 5'-phosphate</name>
        <dbReference type="ChEBI" id="CHEBI:597326"/>
    </cofactor>
</comment>
<evidence type="ECO:0000256" key="11">
    <source>
        <dbReference type="ARBA" id="ARBA00051216"/>
    </source>
</evidence>
<comment type="similarity">
    <text evidence="4 13">Belongs to the SHMT family.</text>
</comment>
<evidence type="ECO:0000256" key="13">
    <source>
        <dbReference type="HAMAP-Rule" id="MF_00051"/>
    </source>
</evidence>
<dbReference type="InterPro" id="IPR001085">
    <property type="entry name" value="Ser_HO-MeTrfase"/>
</dbReference>
<gene>
    <name evidence="13 16" type="primary">glyA</name>
    <name evidence="17" type="synonym">glyA2</name>
    <name evidence="16" type="ORF">APZ41_004585</name>
    <name evidence="17" type="ORF">NCTC13291_03175</name>
</gene>
<accession>A0A1S8D8X9</accession>
<dbReference type="UniPathway" id="UPA00193"/>
<dbReference type="EMBL" id="LLWF02000008">
    <property type="protein sequence ID" value="ONH84359.1"/>
    <property type="molecule type" value="Genomic_DNA"/>
</dbReference>
<dbReference type="FunFam" id="3.90.1150.10:FF:000003">
    <property type="entry name" value="Serine hydroxymethyltransferase"/>
    <property type="match status" value="1"/>
</dbReference>
<comment type="catalytic activity">
    <reaction evidence="11">
        <text>(6R)-5,10-methylene-5,6,7,8-tetrahydrofolate + D-alanine + H2O = 2-methylserine + (6S)-5,6,7,8-tetrahydrofolate</text>
        <dbReference type="Rhea" id="RHEA:10064"/>
        <dbReference type="ChEBI" id="CHEBI:15377"/>
        <dbReference type="ChEBI" id="CHEBI:15636"/>
        <dbReference type="ChEBI" id="CHEBI:57416"/>
        <dbReference type="ChEBI" id="CHEBI:57453"/>
        <dbReference type="ChEBI" id="CHEBI:58275"/>
        <dbReference type="EC" id="2.1.2.7"/>
    </reaction>
</comment>
<keyword evidence="7 13" id="KW-0554">One-carbon metabolism</keyword>
<dbReference type="GO" id="GO:0030170">
    <property type="term" value="F:pyridoxal phosphate binding"/>
    <property type="evidence" value="ECO:0007669"/>
    <property type="project" value="UniProtKB-UniRule"/>
</dbReference>
<dbReference type="GO" id="GO:0050413">
    <property type="term" value="F:D-alanine 2-hydroxymethyltransferase activity"/>
    <property type="evidence" value="ECO:0007669"/>
    <property type="project" value="UniProtKB-EC"/>
</dbReference>
<dbReference type="OrthoDB" id="9803846at2"/>
<evidence type="ECO:0000313" key="16">
    <source>
        <dbReference type="EMBL" id="ONH84359.1"/>
    </source>
</evidence>
<dbReference type="InterPro" id="IPR049943">
    <property type="entry name" value="Ser_HO-MeTrfase-like"/>
</dbReference>
<evidence type="ECO:0000256" key="7">
    <source>
        <dbReference type="ARBA" id="ARBA00022563"/>
    </source>
</evidence>
<feature type="binding site" evidence="13">
    <location>
        <position position="255"/>
    </location>
    <ligand>
        <name>(6S)-5,6,7,8-tetrahydrofolate</name>
        <dbReference type="ChEBI" id="CHEBI:57453"/>
    </ligand>
</feature>
<evidence type="ECO:0000256" key="1">
    <source>
        <dbReference type="ARBA" id="ARBA00001528"/>
    </source>
</evidence>
<dbReference type="Gene3D" id="3.90.1150.10">
    <property type="entry name" value="Aspartate Aminotransferase, domain 1"/>
    <property type="match status" value="1"/>
</dbReference>
<feature type="modified residue" description="N6-(pyridoxal phosphate)lysine" evidence="13 14">
    <location>
        <position position="240"/>
    </location>
</feature>
<keyword evidence="16" id="KW-0489">Methyltransferase</keyword>
<feature type="binding site" evidence="13">
    <location>
        <position position="131"/>
    </location>
    <ligand>
        <name>(6S)-5,6,7,8-tetrahydrofolate</name>
        <dbReference type="ChEBI" id="CHEBI:57453"/>
    </ligand>
</feature>
<dbReference type="Proteomes" id="UP000254919">
    <property type="component" value="Unassembled WGS sequence"/>
</dbReference>
<evidence type="ECO:0000256" key="8">
    <source>
        <dbReference type="ARBA" id="ARBA00022605"/>
    </source>
</evidence>
<evidence type="ECO:0000256" key="9">
    <source>
        <dbReference type="ARBA" id="ARBA00022679"/>
    </source>
</evidence>
<dbReference type="EMBL" id="UGVN01000001">
    <property type="protein sequence ID" value="SUE41586.1"/>
    <property type="molecule type" value="Genomic_DNA"/>
</dbReference>
<dbReference type="STRING" id="207340.APZ41_004585"/>
<sequence>MNDQTTAPNLSRFFSAPLSETDPEIAATLTGELARQQDGIELIASENIVSRAVMEAQGSVLTNKYAEGYPGRRYYGGCEVVDIAESLAIERAKKLFDCSFANVQPHSGAQANQAVFFALMQPGDTFMGLDLAAGGHLTHGSPANQSGKWFKVAPYTVRREDQIIDMEEVARIARESRPKVIVAGGSAYARHWDFARFREIADEVGAYFMVDMAHFAGLVAGGAHPSPVPHAHVTTTTTHKTLRGPRGGMILTNDEALAKKINSAVFPGLQGGPLMHVIAAKAVAFGEALRPDFRAYARQTVANAKALAETLQSLGFGIVTGGTDNHLMLVDLRPKSLTGKAAEAALNRAHLTCNKNAIPFDPEKPMVTSGVRLGSPAGTTRGFGEAEFREVGQLIGQVLEGLGKANDPGANGAAETAVKARVLELCNRFPIYQA</sequence>
<dbReference type="AlphaFoldDB" id="A0A1S8D8X9"/>
<organism evidence="16 18">
    <name type="scientific">Roseomonas mucosa</name>
    <dbReference type="NCBI Taxonomy" id="207340"/>
    <lineage>
        <taxon>Bacteria</taxon>
        <taxon>Pseudomonadati</taxon>
        <taxon>Pseudomonadota</taxon>
        <taxon>Alphaproteobacteria</taxon>
        <taxon>Acetobacterales</taxon>
        <taxon>Roseomonadaceae</taxon>
        <taxon>Roseomonas</taxon>
    </lineage>
</organism>
<evidence type="ECO:0000256" key="6">
    <source>
        <dbReference type="ARBA" id="ARBA00022490"/>
    </source>
</evidence>
<dbReference type="InterPro" id="IPR019798">
    <property type="entry name" value="Ser_HO-MeTrfase_PLP_BS"/>
</dbReference>
<dbReference type="PROSITE" id="PS00096">
    <property type="entry name" value="SHMT"/>
    <property type="match status" value="1"/>
</dbReference>
<evidence type="ECO:0000313" key="18">
    <source>
        <dbReference type="Proteomes" id="UP000054844"/>
    </source>
</evidence>
<comment type="pathway">
    <text evidence="13">One-carbon metabolism; tetrahydrofolate interconversion.</text>
</comment>
<keyword evidence="9 13" id="KW-0808">Transferase</keyword>
<reference evidence="17 19" key="2">
    <citation type="submission" date="2018-06" db="EMBL/GenBank/DDBJ databases">
        <authorList>
            <consortium name="Pathogen Informatics"/>
            <person name="Doyle S."/>
        </authorList>
    </citation>
    <scope>NUCLEOTIDE SEQUENCE [LARGE SCALE GENOMIC DNA]</scope>
    <source>
        <strain evidence="17 19">NCTC13291</strain>
    </source>
</reference>
<dbReference type="GO" id="GO:0005829">
    <property type="term" value="C:cytosol"/>
    <property type="evidence" value="ECO:0007669"/>
    <property type="project" value="TreeGrafter"/>
</dbReference>
<dbReference type="EC" id="2.1.2.1" evidence="13"/>
<dbReference type="Gene3D" id="3.40.640.10">
    <property type="entry name" value="Type I PLP-dependent aspartate aminotransferase-like (Major domain)"/>
    <property type="match status" value="1"/>
</dbReference>
<comment type="catalytic activity">
    <reaction evidence="1 13">
        <text>(6R)-5,10-methylene-5,6,7,8-tetrahydrofolate + glycine + H2O = (6S)-5,6,7,8-tetrahydrofolate + L-serine</text>
        <dbReference type="Rhea" id="RHEA:15481"/>
        <dbReference type="ChEBI" id="CHEBI:15377"/>
        <dbReference type="ChEBI" id="CHEBI:15636"/>
        <dbReference type="ChEBI" id="CHEBI:33384"/>
        <dbReference type="ChEBI" id="CHEBI:57305"/>
        <dbReference type="ChEBI" id="CHEBI:57453"/>
        <dbReference type="EC" id="2.1.2.1"/>
    </reaction>
</comment>
<comment type="subcellular location">
    <subcellularLocation>
        <location evidence="3 13">Cytoplasm</location>
    </subcellularLocation>
</comment>
<dbReference type="GO" id="GO:0008168">
    <property type="term" value="F:methyltransferase activity"/>
    <property type="evidence" value="ECO:0007669"/>
    <property type="project" value="UniProtKB-KW"/>
</dbReference>
<protein>
    <recommendedName>
        <fullName evidence="13">Serine hydroxymethyltransferase</fullName>
        <shortName evidence="13">SHMT</shortName>
        <shortName evidence="13">Serine methylase</shortName>
        <ecNumber evidence="13">2.1.2.1</ecNumber>
    </recommendedName>
</protein>
<feature type="binding site" evidence="13">
    <location>
        <begin position="135"/>
        <end position="137"/>
    </location>
    <ligand>
        <name>(6S)-5,6,7,8-tetrahydrofolate</name>
        <dbReference type="ChEBI" id="CHEBI:57453"/>
    </ligand>
</feature>
<dbReference type="GO" id="GO:0032259">
    <property type="term" value="P:methylation"/>
    <property type="evidence" value="ECO:0007669"/>
    <property type="project" value="UniProtKB-KW"/>
</dbReference>
<comment type="subunit">
    <text evidence="5 13">Homodimer.</text>
</comment>
<dbReference type="GeneID" id="99634308"/>
<evidence type="ECO:0000256" key="4">
    <source>
        <dbReference type="ARBA" id="ARBA00006376"/>
    </source>
</evidence>
<comment type="function">
    <text evidence="12">Catalyzes the reversible interconversion of alpha-methyl-L-serine to D-alanine with tetrahydrofolate (THF) serving as the one-carbon carrier. Cannot use alpha-methyl-D-serine, L-serine, D-serine or L-alanine.</text>
</comment>
<evidence type="ECO:0000256" key="3">
    <source>
        <dbReference type="ARBA" id="ARBA00004496"/>
    </source>
</evidence>
<keyword evidence="10 13" id="KW-0663">Pyridoxal phosphate</keyword>
<name>A0A1S8D8X9_9PROT</name>